<comment type="caution">
    <text evidence="12">The sequence shown here is derived from an EMBL/GenBank/DDBJ whole genome shotgun (WGS) entry which is preliminary data.</text>
</comment>
<accession>A0ABW8GNW5</accession>
<feature type="binding site" evidence="7">
    <location>
        <begin position="395"/>
        <end position="398"/>
    </location>
    <ligand>
        <name>meso-2,6-diaminopimelate</name>
        <dbReference type="ChEBI" id="CHEBI:57791"/>
    </ligand>
</feature>
<keyword evidence="13" id="KW-1185">Reference proteome</keyword>
<evidence type="ECO:0000256" key="6">
    <source>
        <dbReference type="ARBA" id="ARBA00023316"/>
    </source>
</evidence>
<comment type="cofactor">
    <cofactor evidence="7">
        <name>Mg(2+)</name>
        <dbReference type="ChEBI" id="CHEBI:18420"/>
    </cofactor>
</comment>
<comment type="function">
    <text evidence="7">Catalyzes the addition of meso-diaminopimelic acid to the nucleotide precursor UDP-N-acetylmuramoyl-L-alanyl-D-glutamate (UMAG) in the biosynthesis of bacterial cell-wall peptidoglycan.</text>
</comment>
<dbReference type="InterPro" id="IPR005761">
    <property type="entry name" value="UDP-N-AcMur-Glu-dNH2Pim_ligase"/>
</dbReference>
<dbReference type="SUPFAM" id="SSF53623">
    <property type="entry name" value="MurD-like peptide ligases, catalytic domain"/>
    <property type="match status" value="1"/>
</dbReference>
<dbReference type="Pfam" id="PF02875">
    <property type="entry name" value="Mur_ligase_C"/>
    <property type="match status" value="1"/>
</dbReference>
<dbReference type="InterPro" id="IPR004101">
    <property type="entry name" value="Mur_ligase_C"/>
</dbReference>
<feature type="binding site" evidence="7">
    <location>
        <position position="170"/>
    </location>
    <ligand>
        <name>UDP-N-acetyl-alpha-D-muramoyl-L-alanyl-D-glutamate</name>
        <dbReference type="ChEBI" id="CHEBI:83900"/>
    </ligand>
</feature>
<keyword evidence="6 7" id="KW-0961">Cell wall biogenesis/degradation</keyword>
<keyword evidence="5 7" id="KW-0131">Cell cycle</keyword>
<feature type="modified residue" description="N6-carboxylysine" evidence="7">
    <location>
        <position position="210"/>
    </location>
</feature>
<dbReference type="Pfam" id="PF01225">
    <property type="entry name" value="Mur_ligase"/>
    <property type="match status" value="1"/>
</dbReference>
<feature type="domain" description="Mur ligase central" evidence="11">
    <location>
        <begin position="99"/>
        <end position="299"/>
    </location>
</feature>
<dbReference type="Proteomes" id="UP001617669">
    <property type="component" value="Unassembled WGS sequence"/>
</dbReference>
<dbReference type="InterPro" id="IPR013221">
    <property type="entry name" value="Mur_ligase_cen"/>
</dbReference>
<keyword evidence="7" id="KW-0547">Nucleotide-binding</keyword>
<evidence type="ECO:0000256" key="7">
    <source>
        <dbReference type="HAMAP-Rule" id="MF_00208"/>
    </source>
</evidence>
<evidence type="ECO:0000256" key="5">
    <source>
        <dbReference type="ARBA" id="ARBA00023306"/>
    </source>
</evidence>
<keyword evidence="2 7" id="KW-0132">Cell division</keyword>
<feature type="binding site" evidence="7">
    <location>
        <position position="18"/>
    </location>
    <ligand>
        <name>UDP-N-acetyl-alpha-D-muramoyl-L-alanyl-D-glutamate</name>
        <dbReference type="ChEBI" id="CHEBI:83900"/>
    </ligand>
</feature>
<dbReference type="NCBIfam" id="NF001124">
    <property type="entry name" value="PRK00139.1-2"/>
    <property type="match status" value="1"/>
</dbReference>
<name>A0ABW8GNW5_9PROT</name>
<evidence type="ECO:0000259" key="11">
    <source>
        <dbReference type="Pfam" id="PF08245"/>
    </source>
</evidence>
<feature type="short sequence motif" description="Meso-diaminopimelate recognition motif" evidence="7">
    <location>
        <begin position="395"/>
        <end position="398"/>
    </location>
</feature>
<comment type="pathway">
    <text evidence="7 8">Cell wall biogenesis; peptidoglycan biosynthesis.</text>
</comment>
<feature type="binding site" evidence="7">
    <location>
        <position position="176"/>
    </location>
    <ligand>
        <name>UDP-N-acetyl-alpha-D-muramoyl-L-alanyl-D-glutamate</name>
        <dbReference type="ChEBI" id="CHEBI:83900"/>
    </ligand>
</feature>
<dbReference type="GO" id="GO:0008765">
    <property type="term" value="F:UDP-N-acetylmuramoylalanyl-D-glutamate-2,6-diaminopimelate ligase activity"/>
    <property type="evidence" value="ECO:0007669"/>
    <property type="project" value="UniProtKB-EC"/>
</dbReference>
<dbReference type="RefSeq" id="WP_400883468.1">
    <property type="nucleotide sequence ID" value="NZ_JBIWXY010000003.1"/>
</dbReference>
<protein>
    <recommendedName>
        <fullName evidence="7">UDP-N-acetylmuramoyl-L-alanyl-D-glutamate--2,6-diaminopimelate ligase</fullName>
        <ecNumber evidence="7">6.3.2.13</ecNumber>
    </recommendedName>
    <alternativeName>
        <fullName evidence="7">Meso-A2pm-adding enzyme</fullName>
    </alternativeName>
    <alternativeName>
        <fullName evidence="7">Meso-diaminopimelate-adding enzyme</fullName>
    </alternativeName>
    <alternativeName>
        <fullName evidence="7">UDP-MurNAc-L-Ala-D-Glu:meso-diaminopimelate ligase</fullName>
    </alternativeName>
    <alternativeName>
        <fullName evidence="7">UDP-MurNAc-tripeptide synthetase</fullName>
    </alternativeName>
    <alternativeName>
        <fullName evidence="7">UDP-N-acetylmuramyl-tripeptide synthetase</fullName>
    </alternativeName>
</protein>
<evidence type="ECO:0000256" key="2">
    <source>
        <dbReference type="ARBA" id="ARBA00022618"/>
    </source>
</evidence>
<evidence type="ECO:0000259" key="9">
    <source>
        <dbReference type="Pfam" id="PF01225"/>
    </source>
</evidence>
<dbReference type="SUPFAM" id="SSF63418">
    <property type="entry name" value="MurE/MurF N-terminal domain"/>
    <property type="match status" value="1"/>
</dbReference>
<keyword evidence="3 7" id="KW-0133">Cell shape</keyword>
<keyword evidence="7" id="KW-0067">ATP-binding</keyword>
<dbReference type="PANTHER" id="PTHR23135:SF4">
    <property type="entry name" value="UDP-N-ACETYLMURAMOYL-L-ALANYL-D-GLUTAMATE--2,6-DIAMINOPIMELATE LIGASE MURE HOMOLOG, CHLOROPLASTIC"/>
    <property type="match status" value="1"/>
</dbReference>
<sequence length="474" mass="50479">MSLPSLDVNHFTGITSDSRQVKAGNLFLAYPGEQADGRRFIGQAIAQGATGVLWEQEGFDWNPAWIVLNQPISGLRQQTSQIAGQFYAHPSRLLWMIGVTGTNGKTSCSHWLAQAFNALQHKAVVIGTLGNGFPDALSVAVNTTPDPIHLQAMLADYLHAGAQVAAMEVSSHGLDQGRVSGVAFKVAVLTNLTRDHLDYHGDMASYADAKRKLFYVDGLQMAILNQDDAFGRELLSELKSRGQPTLSYGLSGGDVRGHDLYFDADGLHMQVQTPQGAATLHAKLVGRFNASNLLAVLATLLASGVELQDAVSVLAEIRPAPGRMQQLGGGDQPLVVVDYAHTPDALEKALLALREQAKAELVCVFGCGGDRDKGKRPLMAEVASRLADKVVVTSDNPRSEEPAAIINEIVKGLHGLAQMEPDRERAIVQAVRSAQAGDVVLIAGKGHEDYQEIAGVRYPFNDAAVAASALGAAA</sequence>
<feature type="domain" description="Mur ligase N-terminal catalytic" evidence="9">
    <location>
        <begin position="10"/>
        <end position="87"/>
    </location>
</feature>
<dbReference type="NCBIfam" id="NF001126">
    <property type="entry name" value="PRK00139.1-4"/>
    <property type="match status" value="1"/>
</dbReference>
<feature type="binding site" evidence="7">
    <location>
        <begin position="143"/>
        <end position="144"/>
    </location>
    <ligand>
        <name>UDP-N-acetyl-alpha-D-muramoyl-L-alanyl-D-glutamate</name>
        <dbReference type="ChEBI" id="CHEBI:83900"/>
    </ligand>
</feature>
<evidence type="ECO:0000256" key="3">
    <source>
        <dbReference type="ARBA" id="ARBA00022960"/>
    </source>
</evidence>
<comment type="catalytic activity">
    <reaction evidence="7">
        <text>UDP-N-acetyl-alpha-D-muramoyl-L-alanyl-D-glutamate + meso-2,6-diaminopimelate + ATP = UDP-N-acetyl-alpha-D-muramoyl-L-alanyl-gamma-D-glutamyl-meso-2,6-diaminopimelate + ADP + phosphate + H(+)</text>
        <dbReference type="Rhea" id="RHEA:23676"/>
        <dbReference type="ChEBI" id="CHEBI:15378"/>
        <dbReference type="ChEBI" id="CHEBI:30616"/>
        <dbReference type="ChEBI" id="CHEBI:43474"/>
        <dbReference type="ChEBI" id="CHEBI:57791"/>
        <dbReference type="ChEBI" id="CHEBI:83900"/>
        <dbReference type="ChEBI" id="CHEBI:83905"/>
        <dbReference type="ChEBI" id="CHEBI:456216"/>
        <dbReference type="EC" id="6.3.2.13"/>
    </reaction>
</comment>
<dbReference type="InterPro" id="IPR036615">
    <property type="entry name" value="Mur_ligase_C_dom_sf"/>
</dbReference>
<feature type="binding site" evidence="7">
    <location>
        <position position="178"/>
    </location>
    <ligand>
        <name>UDP-N-acetyl-alpha-D-muramoyl-L-alanyl-D-glutamate</name>
        <dbReference type="ChEBI" id="CHEBI:83900"/>
    </ligand>
</feature>
<comment type="similarity">
    <text evidence="1 7">Belongs to the MurCDEF family. MurE subfamily.</text>
</comment>
<evidence type="ECO:0000313" key="13">
    <source>
        <dbReference type="Proteomes" id="UP001617669"/>
    </source>
</evidence>
<dbReference type="Pfam" id="PF08245">
    <property type="entry name" value="Mur_ligase_M"/>
    <property type="match status" value="1"/>
</dbReference>
<organism evidence="12 13">
    <name type="scientific">Methylobacillus methanolivorans</name>
    <dbReference type="NCBI Taxonomy" id="1848927"/>
    <lineage>
        <taxon>Bacteria</taxon>
        <taxon>Pseudomonadati</taxon>
        <taxon>Pseudomonadota</taxon>
        <taxon>Betaproteobacteria</taxon>
        <taxon>Nitrosomonadales</taxon>
        <taxon>Methylophilaceae</taxon>
        <taxon>Methylobacillus</taxon>
    </lineage>
</organism>
<keyword evidence="7" id="KW-0460">Magnesium</keyword>
<feature type="binding site" evidence="7">
    <location>
        <position position="371"/>
    </location>
    <ligand>
        <name>meso-2,6-diaminopimelate</name>
        <dbReference type="ChEBI" id="CHEBI:57791"/>
    </ligand>
</feature>
<keyword evidence="7 12" id="KW-0436">Ligase</keyword>
<dbReference type="EC" id="6.3.2.13" evidence="7"/>
<feature type="domain" description="Mur ligase C-terminal" evidence="10">
    <location>
        <begin position="322"/>
        <end position="446"/>
    </location>
</feature>
<dbReference type="Gene3D" id="3.40.1390.10">
    <property type="entry name" value="MurE/MurF, N-terminal domain"/>
    <property type="match status" value="1"/>
</dbReference>
<dbReference type="SUPFAM" id="SSF53244">
    <property type="entry name" value="MurD-like peptide ligases, peptide-binding domain"/>
    <property type="match status" value="1"/>
</dbReference>
<reference evidence="12 13" key="1">
    <citation type="submission" date="2024-11" db="EMBL/GenBank/DDBJ databases">
        <authorList>
            <person name="Kaparullina E.N."/>
            <person name="Delegan Y.A."/>
            <person name="Doronina N.V."/>
        </authorList>
    </citation>
    <scope>NUCLEOTIDE SEQUENCE [LARGE SCALE GENOMIC DNA]</scope>
    <source>
        <strain evidence="12 13">7sh_L</strain>
    </source>
</reference>
<dbReference type="PANTHER" id="PTHR23135">
    <property type="entry name" value="MUR LIGASE FAMILY MEMBER"/>
    <property type="match status" value="1"/>
</dbReference>
<evidence type="ECO:0000256" key="8">
    <source>
        <dbReference type="RuleBase" id="RU004135"/>
    </source>
</evidence>
<keyword evidence="7" id="KW-0963">Cytoplasm</keyword>
<dbReference type="NCBIfam" id="TIGR01085">
    <property type="entry name" value="murE"/>
    <property type="match status" value="1"/>
</dbReference>
<gene>
    <name evidence="7" type="primary">murE</name>
    <name evidence="12" type="ORF">ACIKP9_12465</name>
</gene>
<proteinExistence type="inferred from homology"/>
<comment type="caution">
    <text evidence="7">Lacks conserved residue(s) required for the propagation of feature annotation.</text>
</comment>
<keyword evidence="4 7" id="KW-0573">Peptidoglycan synthesis</keyword>
<dbReference type="Gene3D" id="3.90.190.20">
    <property type="entry name" value="Mur ligase, C-terminal domain"/>
    <property type="match status" value="1"/>
</dbReference>
<feature type="binding site" evidence="7">
    <location>
        <position position="142"/>
    </location>
    <ligand>
        <name>UDP-N-acetyl-alpha-D-muramoyl-L-alanyl-D-glutamate</name>
        <dbReference type="ChEBI" id="CHEBI:83900"/>
    </ligand>
</feature>
<evidence type="ECO:0000259" key="10">
    <source>
        <dbReference type="Pfam" id="PF02875"/>
    </source>
</evidence>
<evidence type="ECO:0000256" key="4">
    <source>
        <dbReference type="ARBA" id="ARBA00022984"/>
    </source>
</evidence>
<dbReference type="InterPro" id="IPR036565">
    <property type="entry name" value="Mur-like_cat_sf"/>
</dbReference>
<comment type="PTM">
    <text evidence="7">Carboxylation is probably crucial for Mg(2+) binding and, consequently, for the gamma-phosphate positioning of ATP.</text>
</comment>
<dbReference type="EMBL" id="JBIWXY010000003">
    <property type="protein sequence ID" value="MFJ5447046.1"/>
    <property type="molecule type" value="Genomic_DNA"/>
</dbReference>
<dbReference type="Gene3D" id="3.40.1190.10">
    <property type="entry name" value="Mur-like, catalytic domain"/>
    <property type="match status" value="1"/>
</dbReference>
<evidence type="ECO:0000313" key="12">
    <source>
        <dbReference type="EMBL" id="MFJ5447046.1"/>
    </source>
</evidence>
<comment type="subcellular location">
    <subcellularLocation>
        <location evidence="7 8">Cytoplasm</location>
    </subcellularLocation>
</comment>
<feature type="binding site" evidence="7">
    <location>
        <position position="448"/>
    </location>
    <ligand>
        <name>meso-2,6-diaminopimelate</name>
        <dbReference type="ChEBI" id="CHEBI:57791"/>
    </ligand>
</feature>
<dbReference type="HAMAP" id="MF_00208">
    <property type="entry name" value="MurE"/>
    <property type="match status" value="1"/>
</dbReference>
<dbReference type="InterPro" id="IPR035911">
    <property type="entry name" value="MurE/MurF_N"/>
</dbReference>
<dbReference type="InterPro" id="IPR000713">
    <property type="entry name" value="Mur_ligase_N"/>
</dbReference>
<feature type="binding site" evidence="7">
    <location>
        <begin position="101"/>
        <end position="107"/>
    </location>
    <ligand>
        <name>ATP</name>
        <dbReference type="ChEBI" id="CHEBI:30616"/>
    </ligand>
</feature>
<evidence type="ECO:0000256" key="1">
    <source>
        <dbReference type="ARBA" id="ARBA00005898"/>
    </source>
</evidence>
<feature type="binding site" evidence="7">
    <location>
        <position position="444"/>
    </location>
    <ligand>
        <name>meso-2,6-diaminopimelate</name>
        <dbReference type="ChEBI" id="CHEBI:57791"/>
    </ligand>
</feature>